<dbReference type="SUPFAM" id="SSF102588">
    <property type="entry name" value="LmbE-like"/>
    <property type="match status" value="1"/>
</dbReference>
<proteinExistence type="predicted"/>
<name>A0A0B1Z0Z8_9PSED</name>
<dbReference type="RefSeq" id="WP_039591038.1">
    <property type="nucleotide sequence ID" value="NZ_CP142104.1"/>
</dbReference>
<sequence>MKPASRLQGRHHPQIWNSAPQLADIPIISTQTLIPAGARAVILAPHPGDEVGACGGLLQLLSNLDQPMLLISVTDGTLSHPGSPLWSDERLRTFRPHPQESVDALHRLGVPSHGLQWVRGGFPEKSLAEHEAQLTAFIGHYLKPGDVVFSTWRLDGDSDHDTVGRAGALAAETVGAAFNELPVWAWHWPVREQNRLPWHRARKLRLDVWTTARKRHAMHAYASQLSSEPTTGISPLVPRVILDRMGMPYEIVFI</sequence>
<dbReference type="Gene3D" id="3.40.50.10320">
    <property type="entry name" value="LmbE-like"/>
    <property type="match status" value="1"/>
</dbReference>
<gene>
    <name evidence="1" type="ORF">JZ00_10405</name>
</gene>
<dbReference type="AlphaFoldDB" id="A0A0B1Z0Z8"/>
<dbReference type="EMBL" id="JQGJ01000005">
    <property type="protein sequence ID" value="KHK64719.1"/>
    <property type="molecule type" value="Genomic_DNA"/>
</dbReference>
<evidence type="ECO:0000313" key="2">
    <source>
        <dbReference type="Proteomes" id="UP000030949"/>
    </source>
</evidence>
<dbReference type="InterPro" id="IPR024078">
    <property type="entry name" value="LmbE-like_dom_sf"/>
</dbReference>
<dbReference type="Proteomes" id="UP000030949">
    <property type="component" value="Unassembled WGS sequence"/>
</dbReference>
<dbReference type="InterPro" id="IPR003737">
    <property type="entry name" value="GlcNAc_PI_deacetylase-related"/>
</dbReference>
<accession>A0A0B1Z0Z8</accession>
<dbReference type="Pfam" id="PF02585">
    <property type="entry name" value="PIG-L"/>
    <property type="match status" value="1"/>
</dbReference>
<protein>
    <submittedName>
        <fullName evidence="1">Acetylglucosaminylphosphatidylinositol deacetylase</fullName>
    </submittedName>
</protein>
<dbReference type="OrthoDB" id="9790023at2"/>
<comment type="caution">
    <text evidence="1">The sequence shown here is derived from an EMBL/GenBank/DDBJ whole genome shotgun (WGS) entry which is preliminary data.</text>
</comment>
<evidence type="ECO:0000313" key="1">
    <source>
        <dbReference type="EMBL" id="KHK64719.1"/>
    </source>
</evidence>
<organism evidence="1 2">
    <name type="scientific">Pseudomonas frederiksbergensis</name>
    <dbReference type="NCBI Taxonomy" id="104087"/>
    <lineage>
        <taxon>Bacteria</taxon>
        <taxon>Pseudomonadati</taxon>
        <taxon>Pseudomonadota</taxon>
        <taxon>Gammaproteobacteria</taxon>
        <taxon>Pseudomonadales</taxon>
        <taxon>Pseudomonadaceae</taxon>
        <taxon>Pseudomonas</taxon>
    </lineage>
</organism>
<reference evidence="2" key="1">
    <citation type="submission" date="2015-03" db="EMBL/GenBank/DDBJ databases">
        <title>Pseudomonas frederiksbergensis hydrocarbon degrader.</title>
        <authorList>
            <person name="Brown L.M."/>
            <person name="Ruiz O.N."/>
            <person name="Mueller S."/>
            <person name="Gunasekera T.S."/>
        </authorList>
    </citation>
    <scope>NUCLEOTIDE SEQUENCE [LARGE SCALE GENOMIC DNA]</scope>
    <source>
        <strain evidence="2">SI8</strain>
    </source>
</reference>